<dbReference type="InterPro" id="IPR020904">
    <property type="entry name" value="Sc_DH/Rdtase_CS"/>
</dbReference>
<comment type="similarity">
    <text evidence="1">Belongs to the short-chain dehydrogenases/reductases (SDR) family.</text>
</comment>
<dbReference type="SUPFAM" id="SSF51735">
    <property type="entry name" value="NAD(P)-binding Rossmann-fold domains"/>
    <property type="match status" value="1"/>
</dbReference>
<reference evidence="4" key="1">
    <citation type="submission" date="2019-04" db="EMBL/GenBank/DDBJ databases">
        <title>Nocardioides xinjiangensis sp. nov.</title>
        <authorList>
            <person name="Liu S."/>
        </authorList>
    </citation>
    <scope>NUCLEOTIDE SEQUENCE [LARGE SCALE GENOMIC DNA]</scope>
    <source>
        <strain evidence="4">18</strain>
    </source>
</reference>
<sequence length="245" mass="25485">MKRFEGKVAIVTGGARGIGAACVARFADEGAHVYLADIDDEGAKRVAAAAGERVHFVHTDASRLDHWEALAQTALDAHGRVDTLVSNAFAKVHGGPSEISEDDWDRTLDVTLKATFLGVKTLAAALAESGGSVVAVSSIHAHRSYPGFTAYAAAKGGLSALTRQLAAEGAPHVRCNSVAPGPILTSQWDGSTEEGRNLEADRTLLGRLGDPEEVAAAVAFLASDDASYITGAELPVDGGFLVRIR</sequence>
<dbReference type="AlphaFoldDB" id="A0A4S8QAU4"/>
<dbReference type="InterPro" id="IPR036291">
    <property type="entry name" value="NAD(P)-bd_dom_sf"/>
</dbReference>
<comment type="caution">
    <text evidence="3">The sequence shown here is derived from an EMBL/GenBank/DDBJ whole genome shotgun (WGS) entry which is preliminary data.</text>
</comment>
<dbReference type="PRINTS" id="PR00080">
    <property type="entry name" value="SDRFAMILY"/>
</dbReference>
<organism evidence="3 4">
    <name type="scientific">Glycomyces buryatensis</name>
    <dbReference type="NCBI Taxonomy" id="2570927"/>
    <lineage>
        <taxon>Bacteria</taxon>
        <taxon>Bacillati</taxon>
        <taxon>Actinomycetota</taxon>
        <taxon>Actinomycetes</taxon>
        <taxon>Glycomycetales</taxon>
        <taxon>Glycomycetaceae</taxon>
        <taxon>Glycomyces</taxon>
    </lineage>
</organism>
<keyword evidence="4" id="KW-1185">Reference proteome</keyword>
<dbReference type="Gene3D" id="3.40.50.720">
    <property type="entry name" value="NAD(P)-binding Rossmann-like Domain"/>
    <property type="match status" value="1"/>
</dbReference>
<dbReference type="InterPro" id="IPR002347">
    <property type="entry name" value="SDR_fam"/>
</dbReference>
<name>A0A4S8QAU4_9ACTN</name>
<evidence type="ECO:0000313" key="3">
    <source>
        <dbReference type="EMBL" id="THV41633.1"/>
    </source>
</evidence>
<dbReference type="PANTHER" id="PTHR24321">
    <property type="entry name" value="DEHYDROGENASES, SHORT CHAIN"/>
    <property type="match status" value="1"/>
</dbReference>
<dbReference type="NCBIfam" id="NF005559">
    <property type="entry name" value="PRK07231.1"/>
    <property type="match status" value="1"/>
</dbReference>
<dbReference type="PRINTS" id="PR00081">
    <property type="entry name" value="GDHRDH"/>
</dbReference>
<accession>A0A4S8QAU4</accession>
<dbReference type="CDD" id="cd05233">
    <property type="entry name" value="SDR_c"/>
    <property type="match status" value="1"/>
</dbReference>
<dbReference type="Pfam" id="PF13561">
    <property type="entry name" value="adh_short_C2"/>
    <property type="match status" value="1"/>
</dbReference>
<proteinExistence type="inferred from homology"/>
<dbReference type="GO" id="GO:0016491">
    <property type="term" value="F:oxidoreductase activity"/>
    <property type="evidence" value="ECO:0007669"/>
    <property type="project" value="UniProtKB-KW"/>
</dbReference>
<dbReference type="OrthoDB" id="3542748at2"/>
<dbReference type="EMBL" id="STGY01000042">
    <property type="protein sequence ID" value="THV41633.1"/>
    <property type="molecule type" value="Genomic_DNA"/>
</dbReference>
<dbReference type="PROSITE" id="PS00061">
    <property type="entry name" value="ADH_SHORT"/>
    <property type="match status" value="1"/>
</dbReference>
<evidence type="ECO:0000313" key="4">
    <source>
        <dbReference type="Proteomes" id="UP000308760"/>
    </source>
</evidence>
<dbReference type="RefSeq" id="WP_136534596.1">
    <property type="nucleotide sequence ID" value="NZ_STGY01000042.1"/>
</dbReference>
<dbReference type="FunFam" id="3.40.50.720:FF:000084">
    <property type="entry name" value="Short-chain dehydrogenase reductase"/>
    <property type="match status" value="1"/>
</dbReference>
<reference evidence="3 4" key="2">
    <citation type="submission" date="2019-05" db="EMBL/GenBank/DDBJ databases">
        <title>Glycomyces buryatensis sp. nov.</title>
        <authorList>
            <person name="Nikitina E."/>
        </authorList>
    </citation>
    <scope>NUCLEOTIDE SEQUENCE [LARGE SCALE GENOMIC DNA]</scope>
    <source>
        <strain evidence="3 4">18</strain>
    </source>
</reference>
<dbReference type="PANTHER" id="PTHR24321:SF8">
    <property type="entry name" value="ESTRADIOL 17-BETA-DEHYDROGENASE 8-RELATED"/>
    <property type="match status" value="1"/>
</dbReference>
<keyword evidence="2" id="KW-0560">Oxidoreductase</keyword>
<dbReference type="Proteomes" id="UP000308760">
    <property type="component" value="Unassembled WGS sequence"/>
</dbReference>
<protein>
    <submittedName>
        <fullName evidence="3">SDR family oxidoreductase</fullName>
    </submittedName>
</protein>
<gene>
    <name evidence="3" type="ORF">FAB82_11070</name>
</gene>
<evidence type="ECO:0000256" key="1">
    <source>
        <dbReference type="ARBA" id="ARBA00006484"/>
    </source>
</evidence>
<evidence type="ECO:0000256" key="2">
    <source>
        <dbReference type="ARBA" id="ARBA00023002"/>
    </source>
</evidence>